<dbReference type="Proteomes" id="UP001338125">
    <property type="component" value="Unassembled WGS sequence"/>
</dbReference>
<dbReference type="PANTHER" id="PTHR11360">
    <property type="entry name" value="MONOCARBOXYLATE TRANSPORTER"/>
    <property type="match status" value="1"/>
</dbReference>
<feature type="transmembrane region" description="Helical" evidence="3">
    <location>
        <begin position="323"/>
        <end position="347"/>
    </location>
</feature>
<keyword evidence="3" id="KW-0812">Transmembrane</keyword>
<feature type="transmembrane region" description="Helical" evidence="3">
    <location>
        <begin position="399"/>
        <end position="420"/>
    </location>
</feature>
<feature type="transmembrane region" description="Helical" evidence="3">
    <location>
        <begin position="359"/>
        <end position="379"/>
    </location>
</feature>
<comment type="similarity">
    <text evidence="2">Belongs to the major facilitator superfamily. Monocarboxylate porter (TC 2.A.1.13) family.</text>
</comment>
<protein>
    <submittedName>
        <fullName evidence="5">MFS-type transporter dbaD</fullName>
    </submittedName>
</protein>
<keyword evidence="3" id="KW-1133">Transmembrane helix</keyword>
<feature type="transmembrane region" description="Helical" evidence="3">
    <location>
        <begin position="97"/>
        <end position="115"/>
    </location>
</feature>
<feature type="domain" description="Major facilitator superfamily (MFS) profile" evidence="4">
    <location>
        <begin position="28"/>
        <end position="422"/>
    </location>
</feature>
<dbReference type="PROSITE" id="PS50850">
    <property type="entry name" value="MFS"/>
    <property type="match status" value="1"/>
</dbReference>
<feature type="transmembrane region" description="Helical" evidence="3">
    <location>
        <begin position="157"/>
        <end position="176"/>
    </location>
</feature>
<feature type="transmembrane region" description="Helical" evidence="3">
    <location>
        <begin position="267"/>
        <end position="286"/>
    </location>
</feature>
<proteinExistence type="inferred from homology"/>
<dbReference type="SUPFAM" id="SSF103473">
    <property type="entry name" value="MFS general substrate transporter"/>
    <property type="match status" value="1"/>
</dbReference>
<dbReference type="EMBL" id="JAVFKD010000016">
    <property type="protein sequence ID" value="KAK5988390.1"/>
    <property type="molecule type" value="Genomic_DNA"/>
</dbReference>
<gene>
    <name evidence="5" type="ORF">PT974_12544</name>
</gene>
<comment type="subcellular location">
    <subcellularLocation>
        <location evidence="1">Membrane</location>
        <topology evidence="1">Multi-pass membrane protein</topology>
    </subcellularLocation>
</comment>
<name>A0ABR0S8A5_9HYPO</name>
<evidence type="ECO:0000256" key="1">
    <source>
        <dbReference type="ARBA" id="ARBA00004141"/>
    </source>
</evidence>
<dbReference type="InterPro" id="IPR020846">
    <property type="entry name" value="MFS_dom"/>
</dbReference>
<feature type="transmembrane region" description="Helical" evidence="3">
    <location>
        <begin position="188"/>
        <end position="212"/>
    </location>
</feature>
<keyword evidence="6" id="KW-1185">Reference proteome</keyword>
<dbReference type="Pfam" id="PF07690">
    <property type="entry name" value="MFS_1"/>
    <property type="match status" value="1"/>
</dbReference>
<dbReference type="InterPro" id="IPR050327">
    <property type="entry name" value="Proton-linked_MCT"/>
</dbReference>
<feature type="transmembrane region" description="Helical" evidence="3">
    <location>
        <begin position="70"/>
        <end position="90"/>
    </location>
</feature>
<dbReference type="InterPro" id="IPR036259">
    <property type="entry name" value="MFS_trans_sf"/>
</dbReference>
<dbReference type="CDD" id="cd17352">
    <property type="entry name" value="MFS_MCT_SLC16"/>
    <property type="match status" value="1"/>
</dbReference>
<evidence type="ECO:0000313" key="6">
    <source>
        <dbReference type="Proteomes" id="UP001338125"/>
    </source>
</evidence>
<feature type="transmembrane region" description="Helical" evidence="3">
    <location>
        <begin position="233"/>
        <end position="255"/>
    </location>
</feature>
<reference evidence="5 6" key="1">
    <citation type="submission" date="2024-01" db="EMBL/GenBank/DDBJ databases">
        <title>Complete genome of Cladobotryum mycophilum ATHUM6906.</title>
        <authorList>
            <person name="Christinaki A.C."/>
            <person name="Myridakis A.I."/>
            <person name="Kouvelis V.N."/>
        </authorList>
    </citation>
    <scope>NUCLEOTIDE SEQUENCE [LARGE SCALE GENOMIC DNA]</scope>
    <source>
        <strain evidence="5 6">ATHUM6906</strain>
    </source>
</reference>
<keyword evidence="3" id="KW-0472">Membrane</keyword>
<evidence type="ECO:0000256" key="2">
    <source>
        <dbReference type="ARBA" id="ARBA00006727"/>
    </source>
</evidence>
<organism evidence="5 6">
    <name type="scientific">Cladobotryum mycophilum</name>
    <dbReference type="NCBI Taxonomy" id="491253"/>
    <lineage>
        <taxon>Eukaryota</taxon>
        <taxon>Fungi</taxon>
        <taxon>Dikarya</taxon>
        <taxon>Ascomycota</taxon>
        <taxon>Pezizomycotina</taxon>
        <taxon>Sordariomycetes</taxon>
        <taxon>Hypocreomycetidae</taxon>
        <taxon>Hypocreales</taxon>
        <taxon>Hypocreaceae</taxon>
        <taxon>Cladobotryum</taxon>
    </lineage>
</organism>
<feature type="transmembrane region" description="Helical" evidence="3">
    <location>
        <begin position="29"/>
        <end position="50"/>
    </location>
</feature>
<feature type="transmembrane region" description="Helical" evidence="3">
    <location>
        <begin position="121"/>
        <end position="150"/>
    </location>
</feature>
<evidence type="ECO:0000256" key="3">
    <source>
        <dbReference type="SAM" id="Phobius"/>
    </source>
</evidence>
<dbReference type="InterPro" id="IPR011701">
    <property type="entry name" value="MFS"/>
</dbReference>
<accession>A0ABR0S8A5</accession>
<evidence type="ECO:0000259" key="4">
    <source>
        <dbReference type="PROSITE" id="PS50850"/>
    </source>
</evidence>
<sequence length="430" mass="46666">MAKDKDQSPMTENDSPTTPIFRMDHGLEAWLQVLGSWILFANTWGLTNSFGVFETYYATTLLPTSSPSAIAWIGSIQLFLTMVVGLPAGWIMDAGHLRLLLITGSFLEVFGMFMTSLCTKYWQFVLAQGVCVGIGSGLLGLPSVAVIPLFFSSKRMLATGIAATGSSLAGIVYPIMMRRLFVSIGFPWAVRALSFLMMGCLLMCCTIVRLRPRSPPRSGGPRIQLKTFRDRPFLFFTGAFTVMIASVYVPFFFVQEYALRLSVNKDMAFYLLSIMNATSLAGRIMSNWLADRYGGINLMIPGCFSSAIVLFLFRFAAGQPGLIAVSAVYGFISGGMVSLPPATIANLTSDLSQLGTRLGLSYTVAAFGALVGNPMAGAARKDEGSRTDEATIQKEYQGTWILGGSLMLLATGFLLIARSLKLRQKDGGKM</sequence>
<feature type="transmembrane region" description="Helical" evidence="3">
    <location>
        <begin position="298"/>
        <end position="317"/>
    </location>
</feature>
<comment type="caution">
    <text evidence="5">The sequence shown here is derived from an EMBL/GenBank/DDBJ whole genome shotgun (WGS) entry which is preliminary data.</text>
</comment>
<evidence type="ECO:0000313" key="5">
    <source>
        <dbReference type="EMBL" id="KAK5988390.1"/>
    </source>
</evidence>
<dbReference type="PANTHER" id="PTHR11360:SF234">
    <property type="entry name" value="MFS-TYPE TRANSPORTER DBAD-RELATED"/>
    <property type="match status" value="1"/>
</dbReference>
<dbReference type="Gene3D" id="1.20.1250.20">
    <property type="entry name" value="MFS general substrate transporter like domains"/>
    <property type="match status" value="2"/>
</dbReference>